<dbReference type="RefSeq" id="WP_249512497.1">
    <property type="nucleotide sequence ID" value="NZ_CP093365.1"/>
</dbReference>
<accession>A0ABY4PCP1</accession>
<dbReference type="EMBL" id="CP093365">
    <property type="protein sequence ID" value="UQS83271.1"/>
    <property type="molecule type" value="Genomic_DNA"/>
</dbReference>
<evidence type="ECO:0000313" key="2">
    <source>
        <dbReference type="Proteomes" id="UP000831947"/>
    </source>
</evidence>
<organism evidence="1 2">
    <name type="scientific">Bombilactobacillus thymidiniphilus</name>
    <dbReference type="NCBI Taxonomy" id="2923363"/>
    <lineage>
        <taxon>Bacteria</taxon>
        <taxon>Bacillati</taxon>
        <taxon>Bacillota</taxon>
        <taxon>Bacilli</taxon>
        <taxon>Lactobacillales</taxon>
        <taxon>Lactobacillaceae</taxon>
        <taxon>Bombilactobacillus</taxon>
    </lineage>
</organism>
<name>A0ABY4PCP1_9LACO</name>
<dbReference type="Proteomes" id="UP000831947">
    <property type="component" value="Chromosome"/>
</dbReference>
<evidence type="ECO:0000313" key="1">
    <source>
        <dbReference type="EMBL" id="UQS83271.1"/>
    </source>
</evidence>
<reference evidence="1 2" key="1">
    <citation type="journal article" date="2022" name="Int. J. Syst. Evol. Microbiol.">
        <title>Apilactobacillus apisilvae sp. nov., Nicolia spurrieriana gen. nov. sp. nov., Bombilactobacillus folatiphilus sp. nov. and Bombilactobacillus thymidiniphilus sp. nov., four new lactic acid bacterial isolates from stingless bees Tetragonula carbonaria and Austroplebeia australis.</title>
        <authorList>
            <person name="Oliphant S.A."/>
            <person name="Watson-Haigh N.S."/>
            <person name="Sumby K.M."/>
            <person name="Gardner J."/>
            <person name="Groom S."/>
            <person name="Jiranek V."/>
        </authorList>
    </citation>
    <scope>NUCLEOTIDE SEQUENCE [LARGE SCALE GENOMIC DNA]</scope>
    <source>
        <strain evidence="1 2">SG4_A1</strain>
    </source>
</reference>
<gene>
    <name evidence="1" type="ORF">MOO47_05705</name>
</gene>
<protein>
    <submittedName>
        <fullName evidence="1">Uncharacterized protein</fullName>
    </submittedName>
</protein>
<proteinExistence type="predicted"/>
<sequence length="133" mass="15065">MSTINLTLGTKNFLEQRMDKNSILAHNAQHPHDYLLIQTTFAENITWHSLPSDATLLLTHKFYAARLDLDQTNRALLINQAAALRPQSILYKRNDQQVLLILTSDQNILATVSQMLHVSVANLNSSLIEYLIV</sequence>
<keyword evidence="2" id="KW-1185">Reference proteome</keyword>